<comment type="function">
    <text evidence="12">Catalyzes the phosphorylation of ribose at O-5 in a reaction requiring ATP and magnesium. The resulting D-ribose-5-phosphate can then be used either for sythesis of nucleotides, histidine, and tryptophan, or as a component of the pentose phosphate pathway.</text>
</comment>
<feature type="binding site" evidence="12">
    <location>
        <position position="144"/>
    </location>
    <ligand>
        <name>substrate</name>
    </ligand>
</feature>
<accession>A0ABW1DM58</accession>
<comment type="pathway">
    <text evidence="12">Carbohydrate metabolism; D-ribose degradation; D-ribose 5-phosphate from beta-D-ribopyranose: step 2/2.</text>
</comment>
<sequence>MNPVAGRVAVFGSLNMDLVVRLARFPSPGETVAGQGFATVPGGKGANQAAACARLGVATALVGRVGDDPHGEALLSALRGSGVDVSGVARTPGVPTGTAHIQVTAGGENTIVVVPGANHALDDTDLERLERALEGAAVLMLQLELPLPQVLAAARRAAARGVPVLLDPAPAQPLPDELWALCTLVTPNEHEAEVLTGLSVATAAEVRAAADAMRARGAREVIVKRGARGADWTDGETWLHVPAHRVEAVDTVAAGDAFGGGVAAALASGLTRAQALAWGAATAAVAVTRPGAQTSLPTRAEMLRMLEAGAGASPGGHN</sequence>
<feature type="binding site" evidence="12">
    <location>
        <position position="256"/>
    </location>
    <ligand>
        <name>substrate</name>
    </ligand>
</feature>
<comment type="similarity">
    <text evidence="1">Belongs to the carbohydrate kinase pfkB family.</text>
</comment>
<dbReference type="PANTHER" id="PTHR10584">
    <property type="entry name" value="SUGAR KINASE"/>
    <property type="match status" value="1"/>
</dbReference>
<dbReference type="Proteomes" id="UP001595979">
    <property type="component" value="Unassembled WGS sequence"/>
</dbReference>
<dbReference type="EMBL" id="JBHSOH010000011">
    <property type="protein sequence ID" value="MFC5848818.1"/>
    <property type="molecule type" value="Genomic_DNA"/>
</dbReference>
<dbReference type="PANTHER" id="PTHR10584:SF166">
    <property type="entry name" value="RIBOKINASE"/>
    <property type="match status" value="1"/>
</dbReference>
<name>A0ABW1DM58_9DEIO</name>
<evidence type="ECO:0000256" key="6">
    <source>
        <dbReference type="ARBA" id="ARBA00022741"/>
    </source>
</evidence>
<evidence type="ECO:0000313" key="14">
    <source>
        <dbReference type="EMBL" id="MFC5848818.1"/>
    </source>
</evidence>
<evidence type="ECO:0000256" key="8">
    <source>
        <dbReference type="ARBA" id="ARBA00022840"/>
    </source>
</evidence>
<reference evidence="15" key="1">
    <citation type="journal article" date="2019" name="Int. J. Syst. Evol. Microbiol.">
        <title>The Global Catalogue of Microorganisms (GCM) 10K type strain sequencing project: providing services to taxonomists for standard genome sequencing and annotation.</title>
        <authorList>
            <consortium name="The Broad Institute Genomics Platform"/>
            <consortium name="The Broad Institute Genome Sequencing Center for Infectious Disease"/>
            <person name="Wu L."/>
            <person name="Ma J."/>
        </authorList>
    </citation>
    <scope>NUCLEOTIDE SEQUENCE [LARGE SCALE GENOMIC DNA]</scope>
    <source>
        <strain evidence="15">CGMCC 1.15053</strain>
    </source>
</reference>
<keyword evidence="8 12" id="KW-0067">ATP-binding</keyword>
<dbReference type="InterPro" id="IPR029056">
    <property type="entry name" value="Ribokinase-like"/>
</dbReference>
<feature type="binding site" evidence="12">
    <location>
        <position position="291"/>
    </location>
    <ligand>
        <name>K(+)</name>
        <dbReference type="ChEBI" id="CHEBI:29103"/>
    </ligand>
</feature>
<feature type="binding site" evidence="12">
    <location>
        <position position="289"/>
    </location>
    <ligand>
        <name>K(+)</name>
        <dbReference type="ChEBI" id="CHEBI:29103"/>
    </ligand>
</feature>
<feature type="binding site" evidence="12">
    <location>
        <position position="286"/>
    </location>
    <ligand>
        <name>K(+)</name>
        <dbReference type="ChEBI" id="CHEBI:29103"/>
    </ligand>
</feature>
<keyword evidence="9 12" id="KW-0460">Magnesium</keyword>
<evidence type="ECO:0000256" key="7">
    <source>
        <dbReference type="ARBA" id="ARBA00022777"/>
    </source>
</evidence>
<evidence type="ECO:0000256" key="2">
    <source>
        <dbReference type="ARBA" id="ARBA00012035"/>
    </source>
</evidence>
<keyword evidence="6 12" id="KW-0547">Nucleotide-binding</keyword>
<comment type="caution">
    <text evidence="12">Lacks conserved residue(s) required for the propagation of feature annotation.</text>
</comment>
<comment type="cofactor">
    <cofactor evidence="12">
        <name>Mg(2+)</name>
        <dbReference type="ChEBI" id="CHEBI:18420"/>
    </cofactor>
    <text evidence="12">Requires a divalent cation, most likely magnesium in vivo, as an electrophilic catalyst to aid phosphoryl group transfer. It is the chelate of the metal and the nucleotide that is the actual substrate.</text>
</comment>
<protein>
    <recommendedName>
        <fullName evidence="3 12">Ribokinase</fullName>
        <shortName evidence="12">RK</shortName>
        <ecNumber evidence="2 12">2.7.1.15</ecNumber>
    </recommendedName>
</protein>
<dbReference type="GO" id="GO:0004747">
    <property type="term" value="F:ribokinase activity"/>
    <property type="evidence" value="ECO:0007669"/>
    <property type="project" value="UniProtKB-EC"/>
</dbReference>
<keyword evidence="11 12" id="KW-0119">Carbohydrate metabolism</keyword>
<keyword evidence="12" id="KW-0963">Cytoplasm</keyword>
<keyword evidence="5 12" id="KW-0479">Metal-binding</keyword>
<dbReference type="HAMAP" id="MF_01987">
    <property type="entry name" value="Ribokinase"/>
    <property type="match status" value="1"/>
</dbReference>
<proteinExistence type="inferred from homology"/>
<comment type="catalytic activity">
    <reaction evidence="12">
        <text>D-ribose + ATP = D-ribose 5-phosphate + ADP + H(+)</text>
        <dbReference type="Rhea" id="RHEA:13697"/>
        <dbReference type="ChEBI" id="CHEBI:15378"/>
        <dbReference type="ChEBI" id="CHEBI:30616"/>
        <dbReference type="ChEBI" id="CHEBI:47013"/>
        <dbReference type="ChEBI" id="CHEBI:78346"/>
        <dbReference type="ChEBI" id="CHEBI:456216"/>
        <dbReference type="EC" id="2.7.1.15"/>
    </reaction>
</comment>
<feature type="binding site" evidence="12">
    <location>
        <begin position="224"/>
        <end position="229"/>
    </location>
    <ligand>
        <name>ATP</name>
        <dbReference type="ChEBI" id="CHEBI:30616"/>
    </ligand>
</feature>
<evidence type="ECO:0000256" key="10">
    <source>
        <dbReference type="ARBA" id="ARBA00022958"/>
    </source>
</evidence>
<evidence type="ECO:0000256" key="11">
    <source>
        <dbReference type="ARBA" id="ARBA00023277"/>
    </source>
</evidence>
<keyword evidence="4 12" id="KW-0808">Transferase</keyword>
<evidence type="ECO:0000313" key="15">
    <source>
        <dbReference type="Proteomes" id="UP001595979"/>
    </source>
</evidence>
<feature type="binding site" evidence="12">
    <location>
        <position position="252"/>
    </location>
    <ligand>
        <name>K(+)</name>
        <dbReference type="ChEBI" id="CHEBI:29103"/>
    </ligand>
</feature>
<feature type="binding site" evidence="12">
    <location>
        <position position="188"/>
    </location>
    <ligand>
        <name>ATP</name>
        <dbReference type="ChEBI" id="CHEBI:30616"/>
    </ligand>
</feature>
<feature type="active site" description="Proton acceptor" evidence="12">
    <location>
        <position position="256"/>
    </location>
</feature>
<evidence type="ECO:0000256" key="3">
    <source>
        <dbReference type="ARBA" id="ARBA00016943"/>
    </source>
</evidence>
<dbReference type="EC" id="2.7.1.15" evidence="2 12"/>
<dbReference type="InterPro" id="IPR002173">
    <property type="entry name" value="Carboh/pur_kinase_PfkB_CS"/>
</dbReference>
<feature type="binding site" evidence="12">
    <location>
        <begin position="43"/>
        <end position="47"/>
    </location>
    <ligand>
        <name>substrate</name>
    </ligand>
</feature>
<comment type="similarity">
    <text evidence="12">Belongs to the carbohydrate kinase PfkB family. Ribokinase subfamily.</text>
</comment>
<comment type="caution">
    <text evidence="14">The sequence shown here is derived from an EMBL/GenBank/DDBJ whole genome shotgun (WGS) entry which is preliminary data.</text>
</comment>
<keyword evidence="7 12" id="KW-0418">Kinase</keyword>
<dbReference type="PRINTS" id="PR00990">
    <property type="entry name" value="RIBOKINASE"/>
</dbReference>
<organism evidence="14 15">
    <name type="scientific">Deinococcus petrolearius</name>
    <dbReference type="NCBI Taxonomy" id="1751295"/>
    <lineage>
        <taxon>Bacteria</taxon>
        <taxon>Thermotogati</taxon>
        <taxon>Deinococcota</taxon>
        <taxon>Deinococci</taxon>
        <taxon>Deinococcales</taxon>
        <taxon>Deinococcaceae</taxon>
        <taxon>Deinococcus</taxon>
    </lineage>
</organism>
<comment type="activity regulation">
    <text evidence="12">Activated by a monovalent cation that binds near, but not in, the active site. The most likely occupant of the site in vivo is potassium. Ion binding induces a conformational change that may alter substrate affinity.</text>
</comment>
<feature type="binding site" evidence="12">
    <location>
        <begin position="255"/>
        <end position="256"/>
    </location>
    <ligand>
        <name>ATP</name>
        <dbReference type="ChEBI" id="CHEBI:30616"/>
    </ligand>
</feature>
<evidence type="ECO:0000259" key="13">
    <source>
        <dbReference type="Pfam" id="PF00294"/>
    </source>
</evidence>
<keyword evidence="15" id="KW-1185">Reference proteome</keyword>
<dbReference type="PROSITE" id="PS00584">
    <property type="entry name" value="PFKB_KINASES_2"/>
    <property type="match status" value="1"/>
</dbReference>
<dbReference type="Gene3D" id="3.40.1190.20">
    <property type="match status" value="1"/>
</dbReference>
<dbReference type="RefSeq" id="WP_380049221.1">
    <property type="nucleotide sequence ID" value="NZ_JBHSOH010000011.1"/>
</dbReference>
<comment type="subunit">
    <text evidence="12">Homodimer.</text>
</comment>
<evidence type="ECO:0000256" key="9">
    <source>
        <dbReference type="ARBA" id="ARBA00022842"/>
    </source>
</evidence>
<keyword evidence="10 12" id="KW-0630">Potassium</keyword>
<dbReference type="CDD" id="cd01174">
    <property type="entry name" value="ribokinase"/>
    <property type="match status" value="1"/>
</dbReference>
<evidence type="ECO:0000256" key="1">
    <source>
        <dbReference type="ARBA" id="ARBA00005380"/>
    </source>
</evidence>
<comment type="subcellular location">
    <subcellularLocation>
        <location evidence="12">Cytoplasm</location>
    </subcellularLocation>
</comment>
<dbReference type="InterPro" id="IPR002139">
    <property type="entry name" value="Ribo/fructo_kinase"/>
</dbReference>
<dbReference type="PROSITE" id="PS00583">
    <property type="entry name" value="PFKB_KINASES_1"/>
    <property type="match status" value="1"/>
</dbReference>
<dbReference type="SUPFAM" id="SSF53613">
    <property type="entry name" value="Ribokinase-like"/>
    <property type="match status" value="1"/>
</dbReference>
<evidence type="ECO:0000256" key="12">
    <source>
        <dbReference type="HAMAP-Rule" id="MF_01987"/>
    </source>
</evidence>
<dbReference type="InterPro" id="IPR011877">
    <property type="entry name" value="Ribokinase"/>
</dbReference>
<feature type="domain" description="Carbohydrate kinase PfkB" evidence="13">
    <location>
        <begin position="7"/>
        <end position="299"/>
    </location>
</feature>
<gene>
    <name evidence="12 14" type="primary">rbsK</name>
    <name evidence="14" type="ORF">ACFPQ6_10900</name>
</gene>
<feature type="binding site" evidence="12">
    <location>
        <begin position="15"/>
        <end position="17"/>
    </location>
    <ligand>
        <name>substrate</name>
    </ligand>
</feature>
<evidence type="ECO:0000256" key="5">
    <source>
        <dbReference type="ARBA" id="ARBA00022723"/>
    </source>
</evidence>
<dbReference type="NCBIfam" id="TIGR02152">
    <property type="entry name" value="D_ribokin_bact"/>
    <property type="match status" value="1"/>
</dbReference>
<dbReference type="InterPro" id="IPR011611">
    <property type="entry name" value="PfkB_dom"/>
</dbReference>
<dbReference type="Pfam" id="PF00294">
    <property type="entry name" value="PfkB"/>
    <property type="match status" value="1"/>
</dbReference>
<evidence type="ECO:0000256" key="4">
    <source>
        <dbReference type="ARBA" id="ARBA00022679"/>
    </source>
</evidence>
<feature type="binding site" evidence="12">
    <location>
        <position position="250"/>
    </location>
    <ligand>
        <name>K(+)</name>
        <dbReference type="ChEBI" id="CHEBI:29103"/>
    </ligand>
</feature>
<feature type="binding site" evidence="12">
    <location>
        <position position="295"/>
    </location>
    <ligand>
        <name>K(+)</name>
        <dbReference type="ChEBI" id="CHEBI:29103"/>
    </ligand>
</feature>